<proteinExistence type="predicted"/>
<dbReference type="EMBL" id="LN853052">
    <property type="protein sequence ID" value="CRY94915.1"/>
    <property type="molecule type" value="Genomic_DNA"/>
</dbReference>
<dbReference type="AlphaFoldDB" id="A0A0H5Q0H4"/>
<evidence type="ECO:0008006" key="2">
    <source>
        <dbReference type="Google" id="ProtNLM"/>
    </source>
</evidence>
<organism evidence="1">
    <name type="scientific">uncultured prokaryote</name>
    <dbReference type="NCBI Taxonomy" id="198431"/>
    <lineage>
        <taxon>unclassified sequences</taxon>
        <taxon>environmental samples</taxon>
    </lineage>
</organism>
<evidence type="ECO:0000313" key="1">
    <source>
        <dbReference type="EMBL" id="CRY94915.1"/>
    </source>
</evidence>
<protein>
    <recommendedName>
        <fullName evidence="2">BrnA antitoxin of type II toxin-antitoxin system</fullName>
    </recommendedName>
</protein>
<name>A0A0H5Q0H4_9ZZZZ</name>
<geneLocation type="plasmid" evidence="1">
    <name>pRGRH0406</name>
</geneLocation>
<dbReference type="InterPro" id="IPR025528">
    <property type="entry name" value="BrnA_antitoxin"/>
</dbReference>
<dbReference type="Pfam" id="PF14384">
    <property type="entry name" value="BrnA_antitoxin"/>
    <property type="match status" value="1"/>
</dbReference>
<keyword evidence="1" id="KW-0614">Plasmid</keyword>
<sequence length="80" mass="8668">MNESKQHMPAASDDDAPDLSAPYWADKFARATVQRGRPKADVTKVSTTIRLDPDIIAAFKAQGSGWQGRINDALRKAAGL</sequence>
<accession>A0A0H5Q0H4</accession>
<reference evidence="1" key="2">
    <citation type="submission" date="2015-07" db="EMBL/GenBank/DDBJ databases">
        <title>Plasmids, circular viruses and viroids from rat gut.</title>
        <authorList>
            <person name="Jorgensen T.J."/>
            <person name="Hansen M.A."/>
            <person name="Xu Z."/>
            <person name="Tabak M.A."/>
            <person name="Sorensen S.J."/>
            <person name="Hansen L.H."/>
        </authorList>
    </citation>
    <scope>NUCLEOTIDE SEQUENCE</scope>
    <source>
        <plasmid evidence="1">pRGRH0406</plasmid>
    </source>
</reference>
<reference evidence="1" key="1">
    <citation type="submission" date="2015-06" db="EMBL/GenBank/DDBJ databases">
        <authorList>
            <person name="Joergensen T."/>
        </authorList>
    </citation>
    <scope>NUCLEOTIDE SEQUENCE</scope>
    <source>
        <plasmid evidence="1">pRGRH0406</plasmid>
    </source>
</reference>